<organism evidence="2 3">
    <name type="scientific">Giesbergeria anulus</name>
    <dbReference type="NCBI Taxonomy" id="180197"/>
    <lineage>
        <taxon>Bacteria</taxon>
        <taxon>Pseudomonadati</taxon>
        <taxon>Pseudomonadota</taxon>
        <taxon>Betaproteobacteria</taxon>
        <taxon>Burkholderiales</taxon>
        <taxon>Comamonadaceae</taxon>
        <taxon>Giesbergeria</taxon>
    </lineage>
</organism>
<dbReference type="SUPFAM" id="SSF56954">
    <property type="entry name" value="Outer membrane efflux proteins (OEP)"/>
    <property type="match status" value="1"/>
</dbReference>
<feature type="region of interest" description="Disordered" evidence="1">
    <location>
        <begin position="463"/>
        <end position="482"/>
    </location>
</feature>
<reference evidence="2 3" key="1">
    <citation type="submission" date="2016-10" db="EMBL/GenBank/DDBJ databases">
        <authorList>
            <person name="de Groot N.N."/>
        </authorList>
    </citation>
    <scope>NUCLEOTIDE SEQUENCE [LARGE SCALE GENOMIC DNA]</scope>
    <source>
        <strain evidence="2 3">ATCC 35958</strain>
    </source>
</reference>
<dbReference type="PANTHER" id="PTHR30203:SF24">
    <property type="entry name" value="BLR4935 PROTEIN"/>
    <property type="match status" value="1"/>
</dbReference>
<feature type="compositionally biased region" description="Polar residues" evidence="1">
    <location>
        <begin position="463"/>
        <end position="476"/>
    </location>
</feature>
<accession>A0A1H9KH59</accession>
<dbReference type="InterPro" id="IPR010131">
    <property type="entry name" value="MdtP/NodT-like"/>
</dbReference>
<dbReference type="Gene3D" id="1.20.1600.10">
    <property type="entry name" value="Outer membrane efflux proteins (OEP)"/>
    <property type="match status" value="1"/>
</dbReference>
<proteinExistence type="predicted"/>
<dbReference type="PROSITE" id="PS51257">
    <property type="entry name" value="PROKAR_LIPOPROTEIN"/>
    <property type="match status" value="1"/>
</dbReference>
<dbReference type="Proteomes" id="UP000199766">
    <property type="component" value="Unassembled WGS sequence"/>
</dbReference>
<dbReference type="GO" id="GO:0015562">
    <property type="term" value="F:efflux transmembrane transporter activity"/>
    <property type="evidence" value="ECO:0007669"/>
    <property type="project" value="InterPro"/>
</dbReference>
<dbReference type="STRING" id="180197.SAMN02982919_01556"/>
<evidence type="ECO:0000313" key="3">
    <source>
        <dbReference type="Proteomes" id="UP000199766"/>
    </source>
</evidence>
<dbReference type="PANTHER" id="PTHR30203">
    <property type="entry name" value="OUTER MEMBRANE CATION EFFLUX PROTEIN"/>
    <property type="match status" value="1"/>
</dbReference>
<evidence type="ECO:0000256" key="1">
    <source>
        <dbReference type="SAM" id="MobiDB-lite"/>
    </source>
</evidence>
<keyword evidence="3" id="KW-1185">Reference proteome</keyword>
<dbReference type="EMBL" id="FOGD01000003">
    <property type="protein sequence ID" value="SEQ98267.1"/>
    <property type="molecule type" value="Genomic_DNA"/>
</dbReference>
<gene>
    <name evidence="2" type="ORF">SAMN02982919_01556</name>
</gene>
<dbReference type="AlphaFoldDB" id="A0A1H9KH59"/>
<protein>
    <submittedName>
        <fullName evidence="2">Outer membrane efflux protein</fullName>
    </submittedName>
</protein>
<name>A0A1H9KH59_9BURK</name>
<evidence type="ECO:0000313" key="2">
    <source>
        <dbReference type="EMBL" id="SEQ98267.1"/>
    </source>
</evidence>
<dbReference type="OrthoDB" id="8554634at2"/>
<sequence>MRRRQARPCLGTQWAFAAVMVALLSGCTSVSLEQNLERVNAETAAFAGGPLSLARDPTEHMQRQQAATKLLRAPVGQPEAVQLALVNSPALQALLAQGWAQSADAAQAGRIANPVFSFERMVAGDSLELGRALSWGLLDVLTLPARHNMAQRGIEQAQLRLAGDVVDHLTQVRQAWVRAVAAQQLHHYAQQVLENAQASAELARRMQAVGNFNRLSRAREQAFYADAATRLAAAQHQATSSREVLVRWLGLDAAQAAMLQLPARLPDLPQQALAPAVVAATASKARLDIRLAQSALDEASKAQGIKQVTSLTDIELTARRNNHFDDAAGSRSTARGYEISVRLPIFDWGTMQRDAWNARTLAAAHQLEAALHAAGSGLRESYSAYRTAHDIARHYRDEVIPLRKVISDENQLRYNGMMIGVFELLADARDQVNTVMAAIDAEQQFWLADAALQAAVMGRPTSHNASLSITTTSAPSGGSAGH</sequence>